<dbReference type="RefSeq" id="XP_070658035.1">
    <property type="nucleotide sequence ID" value="XM_070801934.1"/>
</dbReference>
<name>A0ABM4TDB6_BOSIN</name>
<organism evidence="2 3">
    <name type="scientific">Bos indicus</name>
    <name type="common">Zebu</name>
    <dbReference type="NCBI Taxonomy" id="9915"/>
    <lineage>
        <taxon>Eukaryota</taxon>
        <taxon>Metazoa</taxon>
        <taxon>Chordata</taxon>
        <taxon>Craniata</taxon>
        <taxon>Vertebrata</taxon>
        <taxon>Euteleostomi</taxon>
        <taxon>Mammalia</taxon>
        <taxon>Eutheria</taxon>
        <taxon>Laurasiatheria</taxon>
        <taxon>Artiodactyla</taxon>
        <taxon>Ruminantia</taxon>
        <taxon>Pecora</taxon>
        <taxon>Bovidae</taxon>
        <taxon>Bovinae</taxon>
        <taxon>Bos</taxon>
    </lineage>
</organism>
<dbReference type="GeneID" id="139186643"/>
<sequence>MLKLLTASCIPGPYDPPSHQNLTPGVEIWWPARGRGLRRTGPKGGAAPLRSCRSGEKRALNSKKRPGCFRSCSTAWRARIPRSWRLRLNPDARCRERPLHQPPRVGLSATVGTVTPPPAPVLENTGAPRSPPPCPGPLGEPPPARPQTCGQPRVPLSAGCGAPAGGGRPGLLGPYPHLLPPGPALSAPGMTVGWGGRGFFPGEQPPENTAAVAPSQSRSRRQGSEGTETPWHGFPGPLGAQEPDPTGEWRADREAGRLEVQGVCRAPARRPNWRLEQTLWFRHYRGSEQDSRYQAQTLPAKERQSIPPGFSRAQPLRTYNLFTLEAWSEPGRFGDILLINKIIFVFPLSPALQVCDLYSMKELQVSCVCPLPEQSVVPMAPALVDLCR</sequence>
<accession>A0ABM4TDB6</accession>
<feature type="region of interest" description="Disordered" evidence="1">
    <location>
        <begin position="197"/>
        <end position="249"/>
    </location>
</feature>
<dbReference type="Proteomes" id="UP001652663">
    <property type="component" value="Chromosome 13"/>
</dbReference>
<feature type="compositionally biased region" description="Pro residues" evidence="1">
    <location>
        <begin position="129"/>
        <end position="145"/>
    </location>
</feature>
<proteinExistence type="predicted"/>
<feature type="region of interest" description="Disordered" evidence="1">
    <location>
        <begin position="39"/>
        <end position="64"/>
    </location>
</feature>
<reference evidence="3" key="1">
    <citation type="submission" date="2025-08" db="UniProtKB">
        <authorList>
            <consortium name="RefSeq"/>
        </authorList>
    </citation>
    <scope>IDENTIFICATION</scope>
    <source>
        <tissue evidence="3">Blood</tissue>
    </source>
</reference>
<evidence type="ECO:0000256" key="1">
    <source>
        <dbReference type="SAM" id="MobiDB-lite"/>
    </source>
</evidence>
<keyword evidence="2" id="KW-1185">Reference proteome</keyword>
<gene>
    <name evidence="3" type="primary">LOC139186643</name>
</gene>
<protein>
    <submittedName>
        <fullName evidence="3">Sterile alpha motif domain-containing protein 1-like</fullName>
    </submittedName>
</protein>
<feature type="region of interest" description="Disordered" evidence="1">
    <location>
        <begin position="95"/>
        <end position="151"/>
    </location>
</feature>
<evidence type="ECO:0000313" key="2">
    <source>
        <dbReference type="Proteomes" id="UP001652663"/>
    </source>
</evidence>
<evidence type="ECO:0000313" key="3">
    <source>
        <dbReference type="RefSeq" id="XP_070658035.1"/>
    </source>
</evidence>